<dbReference type="Gene3D" id="3.30.70.330">
    <property type="match status" value="1"/>
</dbReference>
<dbReference type="OrthoDB" id="5239132at2759"/>
<feature type="region of interest" description="Disordered" evidence="2">
    <location>
        <begin position="1"/>
        <end position="30"/>
    </location>
</feature>
<evidence type="ECO:0000313" key="4">
    <source>
        <dbReference type="EMBL" id="EJT74287.1"/>
    </source>
</evidence>
<dbReference type="PROSITE" id="PS50102">
    <property type="entry name" value="RRM"/>
    <property type="match status" value="1"/>
</dbReference>
<reference evidence="5" key="4">
    <citation type="journal article" date="2015" name="G3 (Bethesda)">
        <title>Genome sequences of three phytopathogenic species of the Magnaporthaceae family of fungi.</title>
        <authorList>
            <person name="Okagaki L.H."/>
            <person name="Nunes C.C."/>
            <person name="Sailsbery J."/>
            <person name="Clay B."/>
            <person name="Brown D."/>
            <person name="John T."/>
            <person name="Oh Y."/>
            <person name="Young N."/>
            <person name="Fitzgerald M."/>
            <person name="Haas B.J."/>
            <person name="Zeng Q."/>
            <person name="Young S."/>
            <person name="Adiconis X."/>
            <person name="Fan L."/>
            <person name="Levin J.Z."/>
            <person name="Mitchell T.K."/>
            <person name="Okubara P.A."/>
            <person name="Farman M.L."/>
            <person name="Kohn L.M."/>
            <person name="Birren B."/>
            <person name="Ma L.-J."/>
            <person name="Dean R.A."/>
        </authorList>
    </citation>
    <scope>NUCLEOTIDE SEQUENCE</scope>
    <source>
        <strain evidence="5">R3-111a-1</strain>
    </source>
</reference>
<reference evidence="5" key="5">
    <citation type="submission" date="2018-04" db="UniProtKB">
        <authorList>
            <consortium name="EnsemblFungi"/>
        </authorList>
    </citation>
    <scope>IDENTIFICATION</scope>
    <source>
        <strain evidence="5">R3-111a-1</strain>
    </source>
</reference>
<organism evidence="4">
    <name type="scientific">Gaeumannomyces tritici (strain R3-111a-1)</name>
    <name type="common">Wheat and barley take-all root rot fungus</name>
    <name type="synonym">Gaeumannomyces graminis var. tritici</name>
    <dbReference type="NCBI Taxonomy" id="644352"/>
    <lineage>
        <taxon>Eukaryota</taxon>
        <taxon>Fungi</taxon>
        <taxon>Dikarya</taxon>
        <taxon>Ascomycota</taxon>
        <taxon>Pezizomycotina</taxon>
        <taxon>Sordariomycetes</taxon>
        <taxon>Sordariomycetidae</taxon>
        <taxon>Magnaporthales</taxon>
        <taxon>Magnaporthaceae</taxon>
        <taxon>Gaeumannomyces</taxon>
    </lineage>
</organism>
<feature type="region of interest" description="Disordered" evidence="2">
    <location>
        <begin position="186"/>
        <end position="220"/>
    </location>
</feature>
<dbReference type="GeneID" id="20348588"/>
<feature type="region of interest" description="Disordered" evidence="2">
    <location>
        <begin position="42"/>
        <end position="84"/>
    </location>
</feature>
<dbReference type="AlphaFoldDB" id="J3P3P3"/>
<dbReference type="SUPFAM" id="SSF54928">
    <property type="entry name" value="RNA-binding domain, RBD"/>
    <property type="match status" value="1"/>
</dbReference>
<dbReference type="eggNOG" id="ENOG502RMNE">
    <property type="taxonomic scope" value="Eukaryota"/>
</dbReference>
<evidence type="ECO:0000313" key="6">
    <source>
        <dbReference type="Proteomes" id="UP000006039"/>
    </source>
</evidence>
<keyword evidence="6" id="KW-1185">Reference proteome</keyword>
<evidence type="ECO:0000259" key="3">
    <source>
        <dbReference type="PROSITE" id="PS50102"/>
    </source>
</evidence>
<name>J3P3P3_GAET3</name>
<feature type="domain" description="RRM" evidence="3">
    <location>
        <begin position="227"/>
        <end position="309"/>
    </location>
</feature>
<dbReference type="SMART" id="SM00360">
    <property type="entry name" value="RRM"/>
    <property type="match status" value="1"/>
</dbReference>
<dbReference type="HOGENOM" id="CLU_744024_0_0_1"/>
<accession>J3P3P3</accession>
<reference evidence="6" key="1">
    <citation type="submission" date="2010-07" db="EMBL/GenBank/DDBJ databases">
        <title>The genome sequence of Gaeumannomyces graminis var. tritici strain R3-111a-1.</title>
        <authorList>
            <consortium name="The Broad Institute Genome Sequencing Platform"/>
            <person name="Ma L.-J."/>
            <person name="Dead R."/>
            <person name="Young S."/>
            <person name="Zeng Q."/>
            <person name="Koehrsen M."/>
            <person name="Alvarado L."/>
            <person name="Berlin A."/>
            <person name="Chapman S.B."/>
            <person name="Chen Z."/>
            <person name="Freedman E."/>
            <person name="Gellesch M."/>
            <person name="Goldberg J."/>
            <person name="Griggs A."/>
            <person name="Gujja S."/>
            <person name="Heilman E.R."/>
            <person name="Heiman D."/>
            <person name="Hepburn T."/>
            <person name="Howarth C."/>
            <person name="Jen D."/>
            <person name="Larson L."/>
            <person name="Mehta T."/>
            <person name="Neiman D."/>
            <person name="Pearson M."/>
            <person name="Roberts A."/>
            <person name="Saif S."/>
            <person name="Shea T."/>
            <person name="Shenoy N."/>
            <person name="Sisk P."/>
            <person name="Stolte C."/>
            <person name="Sykes S."/>
            <person name="Walk T."/>
            <person name="White J."/>
            <person name="Yandava C."/>
            <person name="Haas B."/>
            <person name="Nusbaum C."/>
            <person name="Birren B."/>
        </authorList>
    </citation>
    <scope>NUCLEOTIDE SEQUENCE [LARGE SCALE GENOMIC DNA]</scope>
    <source>
        <strain evidence="6">R3-111a-1</strain>
    </source>
</reference>
<sequence length="372" mass="39823">MHAAARLCDRHLRGSGPGSDLQVQPAGEQDAAAGVYAEPDAHGSVTSTHVTDLWGPADPVLPPTPGSPLLSRPCSPTFEPRGRNLPVAAPVSSPFPSGPGHAGPLKELIGEDAGRSAFNSYSSGQDPSNHIYTNDQTQYGQYYDSNGQLVTGQNLTYGYTDDQGAVGYFYADDGGYGAVYGGGGYFATPQPQQHDQQQQQQFTQQQQAQPQPQQQGGGDMVTNLVRRRIIIRHLHDKSTYAEVLQLVERWAGSEKGLLRVKHIPADPARGRKCHAFATFTTPEWAEAAIESLNGKSVRSRQVDVRIANEMQEVFRPPQPGDGQGGEGSGNNNSNNNNTGRRPRRRGAKKGGSEDSSRPVVADGSIAGKSNGK</sequence>
<dbReference type="Proteomes" id="UP000006039">
    <property type="component" value="Unassembled WGS sequence"/>
</dbReference>
<evidence type="ECO:0000313" key="5">
    <source>
        <dbReference type="EnsemblFungi" id="EJT74287"/>
    </source>
</evidence>
<feature type="compositionally biased region" description="Low complexity" evidence="2">
    <location>
        <begin position="186"/>
        <end position="214"/>
    </location>
</feature>
<reference evidence="4" key="3">
    <citation type="submission" date="2010-09" db="EMBL/GenBank/DDBJ databases">
        <title>Annotation of Gaeumannomyces graminis var. tritici R3-111a-1.</title>
        <authorList>
            <consortium name="The Broad Institute Genome Sequencing Platform"/>
            <person name="Ma L.-J."/>
            <person name="Dead R."/>
            <person name="Young S.K."/>
            <person name="Zeng Q."/>
            <person name="Gargeya S."/>
            <person name="Fitzgerald M."/>
            <person name="Haas B."/>
            <person name="Abouelleil A."/>
            <person name="Alvarado L."/>
            <person name="Arachchi H.M."/>
            <person name="Berlin A."/>
            <person name="Brown A."/>
            <person name="Chapman S.B."/>
            <person name="Chen Z."/>
            <person name="Dunbar C."/>
            <person name="Freedman E."/>
            <person name="Gearin G."/>
            <person name="Gellesch M."/>
            <person name="Goldberg J."/>
            <person name="Griggs A."/>
            <person name="Gujja S."/>
            <person name="Heiman D."/>
            <person name="Howarth C."/>
            <person name="Larson L."/>
            <person name="Lui A."/>
            <person name="MacDonald P.J.P."/>
            <person name="Mehta T."/>
            <person name="Montmayeur A."/>
            <person name="Murphy C."/>
            <person name="Neiman D."/>
            <person name="Pearson M."/>
            <person name="Priest M."/>
            <person name="Roberts A."/>
            <person name="Saif S."/>
            <person name="Shea T."/>
            <person name="Shenoy N."/>
            <person name="Sisk P."/>
            <person name="Stolte C."/>
            <person name="Sykes S."/>
            <person name="Yandava C."/>
            <person name="Wortman J."/>
            <person name="Nusbaum C."/>
            <person name="Birren B."/>
        </authorList>
    </citation>
    <scope>NUCLEOTIDE SEQUENCE</scope>
    <source>
        <strain evidence="4">R3-111a-1</strain>
    </source>
</reference>
<dbReference type="RefSeq" id="XP_009224231.1">
    <property type="nucleotide sequence ID" value="XM_009225967.1"/>
</dbReference>
<dbReference type="InterPro" id="IPR012677">
    <property type="entry name" value="Nucleotide-bd_a/b_plait_sf"/>
</dbReference>
<dbReference type="InterPro" id="IPR000504">
    <property type="entry name" value="RRM_dom"/>
</dbReference>
<feature type="compositionally biased region" description="Low complexity" evidence="2">
    <location>
        <begin position="329"/>
        <end position="339"/>
    </location>
</feature>
<reference evidence="4" key="2">
    <citation type="submission" date="2010-07" db="EMBL/GenBank/DDBJ databases">
        <authorList>
            <consortium name="The Broad Institute Genome Sequencing Platform"/>
            <consortium name="Broad Institute Genome Sequencing Center for Infectious Disease"/>
            <person name="Ma L.-J."/>
            <person name="Dead R."/>
            <person name="Young S."/>
            <person name="Zeng Q."/>
            <person name="Koehrsen M."/>
            <person name="Alvarado L."/>
            <person name="Berlin A."/>
            <person name="Chapman S.B."/>
            <person name="Chen Z."/>
            <person name="Freedman E."/>
            <person name="Gellesch M."/>
            <person name="Goldberg J."/>
            <person name="Griggs A."/>
            <person name="Gujja S."/>
            <person name="Heilman E.R."/>
            <person name="Heiman D."/>
            <person name="Hepburn T."/>
            <person name="Howarth C."/>
            <person name="Jen D."/>
            <person name="Larson L."/>
            <person name="Mehta T."/>
            <person name="Neiman D."/>
            <person name="Pearson M."/>
            <person name="Roberts A."/>
            <person name="Saif S."/>
            <person name="Shea T."/>
            <person name="Shenoy N."/>
            <person name="Sisk P."/>
            <person name="Stolte C."/>
            <person name="Sykes S."/>
            <person name="Walk T."/>
            <person name="White J."/>
            <person name="Yandava C."/>
            <person name="Haas B."/>
            <person name="Nusbaum C."/>
            <person name="Birren B."/>
        </authorList>
    </citation>
    <scope>NUCLEOTIDE SEQUENCE</scope>
    <source>
        <strain evidence="4">R3-111a-1</strain>
    </source>
</reference>
<dbReference type="GO" id="GO:0003723">
    <property type="term" value="F:RNA binding"/>
    <property type="evidence" value="ECO:0007669"/>
    <property type="project" value="UniProtKB-UniRule"/>
</dbReference>
<feature type="region of interest" description="Disordered" evidence="2">
    <location>
        <begin position="309"/>
        <end position="372"/>
    </location>
</feature>
<evidence type="ECO:0000256" key="2">
    <source>
        <dbReference type="SAM" id="MobiDB-lite"/>
    </source>
</evidence>
<evidence type="ECO:0000256" key="1">
    <source>
        <dbReference type="PROSITE-ProRule" id="PRU00176"/>
    </source>
</evidence>
<proteinExistence type="predicted"/>
<keyword evidence="1" id="KW-0694">RNA-binding</keyword>
<gene>
    <name evidence="5" type="primary">20348588</name>
    <name evidence="4" type="ORF">GGTG_08130</name>
</gene>
<protein>
    <recommendedName>
        <fullName evidence="3">RRM domain-containing protein</fullName>
    </recommendedName>
</protein>
<dbReference type="VEuPathDB" id="FungiDB:GGTG_08130"/>
<dbReference type="InterPro" id="IPR035979">
    <property type="entry name" value="RBD_domain_sf"/>
</dbReference>
<dbReference type="EnsemblFungi" id="EJT74287">
    <property type="protein sequence ID" value="EJT74287"/>
    <property type="gene ID" value="GGTG_08130"/>
</dbReference>
<dbReference type="EMBL" id="GL385398">
    <property type="protein sequence ID" value="EJT74287.1"/>
    <property type="molecule type" value="Genomic_DNA"/>
</dbReference>
<dbReference type="CDD" id="cd00590">
    <property type="entry name" value="RRM_SF"/>
    <property type="match status" value="1"/>
</dbReference>
<dbReference type="Pfam" id="PF00076">
    <property type="entry name" value="RRM_1"/>
    <property type="match status" value="1"/>
</dbReference>